<organism evidence="2 3">
    <name type="scientific">Coniochaeta ligniaria NRRL 30616</name>
    <dbReference type="NCBI Taxonomy" id="1408157"/>
    <lineage>
        <taxon>Eukaryota</taxon>
        <taxon>Fungi</taxon>
        <taxon>Dikarya</taxon>
        <taxon>Ascomycota</taxon>
        <taxon>Pezizomycotina</taxon>
        <taxon>Sordariomycetes</taxon>
        <taxon>Sordariomycetidae</taxon>
        <taxon>Coniochaetales</taxon>
        <taxon>Coniochaetaceae</taxon>
        <taxon>Coniochaeta</taxon>
    </lineage>
</organism>
<protein>
    <submittedName>
        <fullName evidence="2">Uncharacterized protein</fullName>
    </submittedName>
</protein>
<gene>
    <name evidence="2" type="ORF">CONLIGDRAFT_686036</name>
</gene>
<reference evidence="2 3" key="1">
    <citation type="submission" date="2016-10" db="EMBL/GenBank/DDBJ databases">
        <title>Draft genome sequence of Coniochaeta ligniaria NRRL30616, a lignocellulolytic fungus for bioabatement of inhibitors in plant biomass hydrolysates.</title>
        <authorList>
            <consortium name="DOE Joint Genome Institute"/>
            <person name="Jimenez D.J."/>
            <person name="Hector R.E."/>
            <person name="Riley R."/>
            <person name="Sun H."/>
            <person name="Grigoriev I.V."/>
            <person name="Van Elsas J.D."/>
            <person name="Nichols N.N."/>
        </authorList>
    </citation>
    <scope>NUCLEOTIDE SEQUENCE [LARGE SCALE GENOMIC DNA]</scope>
    <source>
        <strain evidence="2 3">NRRL 30616</strain>
    </source>
</reference>
<dbReference type="Proteomes" id="UP000182658">
    <property type="component" value="Unassembled WGS sequence"/>
</dbReference>
<accession>A0A1J7I8M9</accession>
<feature type="region of interest" description="Disordered" evidence="1">
    <location>
        <begin position="1"/>
        <end position="120"/>
    </location>
</feature>
<dbReference type="AlphaFoldDB" id="A0A1J7I8M9"/>
<name>A0A1J7I8M9_9PEZI</name>
<evidence type="ECO:0000313" key="3">
    <source>
        <dbReference type="Proteomes" id="UP000182658"/>
    </source>
</evidence>
<evidence type="ECO:0000313" key="2">
    <source>
        <dbReference type="EMBL" id="OIW23805.1"/>
    </source>
</evidence>
<proteinExistence type="predicted"/>
<evidence type="ECO:0000256" key="1">
    <source>
        <dbReference type="SAM" id="MobiDB-lite"/>
    </source>
</evidence>
<keyword evidence="3" id="KW-1185">Reference proteome</keyword>
<dbReference type="EMBL" id="KV875105">
    <property type="protein sequence ID" value="OIW23805.1"/>
    <property type="molecule type" value="Genomic_DNA"/>
</dbReference>
<feature type="compositionally biased region" description="Polar residues" evidence="1">
    <location>
        <begin position="91"/>
        <end position="106"/>
    </location>
</feature>
<feature type="compositionally biased region" description="Basic and acidic residues" evidence="1">
    <location>
        <begin position="78"/>
        <end position="87"/>
    </location>
</feature>
<sequence length="187" mass="20911">MSDPSDPSRPPAVPFFPVIRDGTYAAHRPAVPDEQPSQTTRGGNHPIPPAIARSTSNYTVQFPEMFNRNDSQQQASETTRRVQDHLGRGPFSTNPSFTSQLANVDNLSRPVPRSHPSTVESVRDFESMRHLFRPMGPARDITPAGDFPVRVEKRSVRHTVDPAVWEIDDGLKTAWRTHLDGQRKGSH</sequence>
<dbReference type="OrthoDB" id="10438770at2759"/>
<dbReference type="InParanoid" id="A0A1J7I8M9"/>
<feature type="compositionally biased region" description="Polar residues" evidence="1">
    <location>
        <begin position="68"/>
        <end position="77"/>
    </location>
</feature>